<keyword evidence="3" id="KW-1185">Reference proteome</keyword>
<sequence length="233" mass="26358">MSEKTAYWGFPIRNELHEEARETAERIHRGDAGAKRLSGDAANIVIQLTDHGLESYYQRPTEIVPLSGGMQKTADSGIKAVMSAIRMVIRQFFSKRSEDELRELSTYLESMLWVHPETGEAHLVFTIDADLHRRATDLIAQTRNDSNPENYIGDVIDTLCEVVELSIHHYYHQPTNKVAMGGVTKKSADMGISTAEKGIRRLLDKLLRSLKHEQLVELSHHLESLIHDESRAS</sequence>
<dbReference type="OrthoDB" id="6382918at2"/>
<evidence type="ECO:0000313" key="4">
    <source>
        <dbReference type="Proteomes" id="UP000245887"/>
    </source>
</evidence>
<evidence type="ECO:0000313" key="2">
    <source>
        <dbReference type="EMBL" id="PVY70002.1"/>
    </source>
</evidence>
<reference evidence="1 3" key="1">
    <citation type="submission" date="2017-07" db="EMBL/GenBank/DDBJ databases">
        <title>Tamlnaduibacter salinus (Mi-7) genome sequencing.</title>
        <authorList>
            <person name="Verma A."/>
            <person name="Krishnamurthi S."/>
        </authorList>
    </citation>
    <scope>NUCLEOTIDE SEQUENCE [LARGE SCALE GENOMIC DNA]</scope>
    <source>
        <strain evidence="1 3">Mi-7</strain>
    </source>
</reference>
<dbReference type="Proteomes" id="UP000218332">
    <property type="component" value="Unassembled WGS sequence"/>
</dbReference>
<dbReference type="Proteomes" id="UP000245887">
    <property type="component" value="Unassembled WGS sequence"/>
</dbReference>
<name>A0A2A2I0Y0_9GAMM</name>
<organism evidence="1 3">
    <name type="scientific">Tamilnaduibacter salinus</name>
    <dbReference type="NCBI Taxonomy" id="1484056"/>
    <lineage>
        <taxon>Bacteria</taxon>
        <taxon>Pseudomonadati</taxon>
        <taxon>Pseudomonadota</taxon>
        <taxon>Gammaproteobacteria</taxon>
        <taxon>Pseudomonadales</taxon>
        <taxon>Marinobacteraceae</taxon>
        <taxon>Tamilnaduibacter</taxon>
    </lineage>
</organism>
<reference evidence="2 4" key="2">
    <citation type="submission" date="2018-04" db="EMBL/GenBank/DDBJ databases">
        <title>Genomic Encyclopedia of Type Strains, Phase IV (KMG-IV): sequencing the most valuable type-strain genomes for metagenomic binning, comparative biology and taxonomic classification.</title>
        <authorList>
            <person name="Goeker M."/>
        </authorList>
    </citation>
    <scope>NUCLEOTIDE SEQUENCE [LARGE SCALE GENOMIC DNA]</scope>
    <source>
        <strain evidence="2 4">DSM 28688</strain>
    </source>
</reference>
<proteinExistence type="predicted"/>
<dbReference type="AlphaFoldDB" id="A0A2A2I0Y0"/>
<evidence type="ECO:0000313" key="1">
    <source>
        <dbReference type="EMBL" id="PAV24760.1"/>
    </source>
</evidence>
<comment type="caution">
    <text evidence="1">The sequence shown here is derived from an EMBL/GenBank/DDBJ whole genome shotgun (WGS) entry which is preliminary data.</text>
</comment>
<protein>
    <submittedName>
        <fullName evidence="1">Uncharacterized protein</fullName>
    </submittedName>
</protein>
<accession>A0A2A2I0Y0</accession>
<dbReference type="RefSeq" id="WP_095612183.1">
    <property type="nucleotide sequence ID" value="NZ_NMPM01000106.1"/>
</dbReference>
<dbReference type="EMBL" id="NMPM01000106">
    <property type="protein sequence ID" value="PAV24760.1"/>
    <property type="molecule type" value="Genomic_DNA"/>
</dbReference>
<evidence type="ECO:0000313" key="3">
    <source>
        <dbReference type="Proteomes" id="UP000218332"/>
    </source>
</evidence>
<dbReference type="EMBL" id="QEKQ01000010">
    <property type="protein sequence ID" value="PVY70002.1"/>
    <property type="molecule type" value="Genomic_DNA"/>
</dbReference>
<gene>
    <name evidence="2" type="ORF">C8D92_11032</name>
    <name evidence="1" type="ORF">CF392_14620</name>
</gene>